<gene>
    <name evidence="1" type="ORF">DPMN_147585</name>
</gene>
<dbReference type="GO" id="GO:0043161">
    <property type="term" value="P:proteasome-mediated ubiquitin-dependent protein catabolic process"/>
    <property type="evidence" value="ECO:0007669"/>
    <property type="project" value="TreeGrafter"/>
</dbReference>
<dbReference type="GO" id="GO:0061630">
    <property type="term" value="F:ubiquitin protein ligase activity"/>
    <property type="evidence" value="ECO:0007669"/>
    <property type="project" value="InterPro"/>
</dbReference>
<dbReference type="InterPro" id="IPR015943">
    <property type="entry name" value="WD40/YVTN_repeat-like_dom_sf"/>
</dbReference>
<dbReference type="PANTHER" id="PTHR44080:SF1">
    <property type="entry name" value="E3 UBIQUITIN-PROTEIN LIGASE COP1"/>
    <property type="match status" value="1"/>
</dbReference>
<evidence type="ECO:0000313" key="2">
    <source>
        <dbReference type="Proteomes" id="UP000828390"/>
    </source>
</evidence>
<keyword evidence="2" id="KW-1185">Reference proteome</keyword>
<dbReference type="Proteomes" id="UP000828390">
    <property type="component" value="Unassembled WGS sequence"/>
</dbReference>
<dbReference type="InterPro" id="IPR042755">
    <property type="entry name" value="COP1"/>
</dbReference>
<proteinExistence type="predicted"/>
<reference evidence="1" key="2">
    <citation type="submission" date="2020-11" db="EMBL/GenBank/DDBJ databases">
        <authorList>
            <person name="McCartney M.A."/>
            <person name="Auch B."/>
            <person name="Kono T."/>
            <person name="Mallez S."/>
            <person name="Becker A."/>
            <person name="Gohl D.M."/>
            <person name="Silverstein K.A.T."/>
            <person name="Koren S."/>
            <person name="Bechman K.B."/>
            <person name="Herman A."/>
            <person name="Abrahante J.E."/>
            <person name="Garbe J."/>
        </authorList>
    </citation>
    <scope>NUCLEOTIDE SEQUENCE</scope>
    <source>
        <strain evidence="1">Duluth1</strain>
        <tissue evidence="1">Whole animal</tissue>
    </source>
</reference>
<organism evidence="1 2">
    <name type="scientific">Dreissena polymorpha</name>
    <name type="common">Zebra mussel</name>
    <name type="synonym">Mytilus polymorpha</name>
    <dbReference type="NCBI Taxonomy" id="45954"/>
    <lineage>
        <taxon>Eukaryota</taxon>
        <taxon>Metazoa</taxon>
        <taxon>Spiralia</taxon>
        <taxon>Lophotrochozoa</taxon>
        <taxon>Mollusca</taxon>
        <taxon>Bivalvia</taxon>
        <taxon>Autobranchia</taxon>
        <taxon>Heteroconchia</taxon>
        <taxon>Euheterodonta</taxon>
        <taxon>Imparidentia</taxon>
        <taxon>Neoheterodontei</taxon>
        <taxon>Myida</taxon>
        <taxon>Dreissenoidea</taxon>
        <taxon>Dreissenidae</taxon>
        <taxon>Dreissena</taxon>
    </lineage>
</organism>
<protein>
    <submittedName>
        <fullName evidence="1">Uncharacterized protein</fullName>
    </submittedName>
</protein>
<reference evidence="1" key="1">
    <citation type="journal article" date="2019" name="bioRxiv">
        <title>The Genome of the Zebra Mussel, Dreissena polymorpha: A Resource for Invasive Species Research.</title>
        <authorList>
            <person name="McCartney M.A."/>
            <person name="Auch B."/>
            <person name="Kono T."/>
            <person name="Mallez S."/>
            <person name="Zhang Y."/>
            <person name="Obille A."/>
            <person name="Becker A."/>
            <person name="Abrahante J.E."/>
            <person name="Garbe J."/>
            <person name="Badalamenti J.P."/>
            <person name="Herman A."/>
            <person name="Mangelson H."/>
            <person name="Liachko I."/>
            <person name="Sullivan S."/>
            <person name="Sone E.D."/>
            <person name="Koren S."/>
            <person name="Silverstein K.A.T."/>
            <person name="Beckman K.B."/>
            <person name="Gohl D.M."/>
        </authorList>
    </citation>
    <scope>NUCLEOTIDE SEQUENCE</scope>
    <source>
        <strain evidence="1">Duluth1</strain>
        <tissue evidence="1">Whole animal</tissue>
    </source>
</reference>
<dbReference type="PANTHER" id="PTHR44080">
    <property type="entry name" value="E3 UBIQUITIN-PROTEIN LIGASE COP1"/>
    <property type="match status" value="1"/>
</dbReference>
<sequence length="74" mass="8623">MCKCFSIEFDRDCDFFAIAGVTKKIKVFEYGTVIKDVVDIHYPIGEMTCSSKIRYFRCVKAANTNRHLQSCMWL</sequence>
<accession>A0A9D4FCE8</accession>
<dbReference type="EMBL" id="JAIWYP010000007">
    <property type="protein sequence ID" value="KAH3794055.1"/>
    <property type="molecule type" value="Genomic_DNA"/>
</dbReference>
<comment type="caution">
    <text evidence="1">The sequence shown here is derived from an EMBL/GenBank/DDBJ whole genome shotgun (WGS) entry which is preliminary data.</text>
</comment>
<name>A0A9D4FCE8_DREPO</name>
<dbReference type="AlphaFoldDB" id="A0A9D4FCE8"/>
<dbReference type="Gene3D" id="2.130.10.10">
    <property type="entry name" value="YVTN repeat-like/Quinoprotein amine dehydrogenase"/>
    <property type="match status" value="1"/>
</dbReference>
<evidence type="ECO:0000313" key="1">
    <source>
        <dbReference type="EMBL" id="KAH3794055.1"/>
    </source>
</evidence>